<dbReference type="EMBL" id="PGCK01000001">
    <property type="protein sequence ID" value="MCD1293522.1"/>
    <property type="molecule type" value="Genomic_DNA"/>
</dbReference>
<gene>
    <name evidence="1" type="ORF">CUJ83_00740</name>
</gene>
<sequence>MFDTDEIPNLRESISKRIFADKKLLEDLRNEVRPLVSDVQIIRPRTATSISLVASDGGNNQLVFDPFYVQLVRVVDSYGKQLCLDVISHTTDTDKLSEEQFNSDGTPRTALGRMMIDLGVEPLLLSELSYMIPPGRKIRENPEQISPSWVRVYRDLCEWAVLYEKICFQEFATNTLLVRDGLLRSLIFRDKYTQKWRKNVEEAIDRILKKDRKKVFLVGIAKHSKVYTRYQLALALEEIMPAGEARFVRVPRELEAKSYQWEEYAQGAEIEDTGKVPRFVAGDMYLVRFGPMSNDPVWAVDLFSKQSPQASEIFGYLLSDAINGFPIPYYPRCLQQAHEHAQIVQFDYDILQDQIFNSIRDTIAHNKRGVMDALQLKYDVANRRYE</sequence>
<protein>
    <recommendedName>
        <fullName evidence="3">NurA domain-containing protein</fullName>
    </recommendedName>
</protein>
<keyword evidence="2" id="KW-1185">Reference proteome</keyword>
<proteinExistence type="predicted"/>
<dbReference type="Proteomes" id="UP001320159">
    <property type="component" value="Unassembled WGS sequence"/>
</dbReference>
<evidence type="ECO:0000313" key="1">
    <source>
        <dbReference type="EMBL" id="MCD1293522.1"/>
    </source>
</evidence>
<name>A0AAP2RC18_9EURY</name>
<accession>A0AAP2RC18</accession>
<reference evidence="1 2" key="1">
    <citation type="submission" date="2017-11" db="EMBL/GenBank/DDBJ databases">
        <title>Isolation and Characterization of Family Methanocellaceae Species from Potential Methane Hydrate Area Offshore Southwestern Taiwan.</title>
        <authorList>
            <person name="Zhang W.-L."/>
            <person name="Chen W.-C."/>
            <person name="Lai M.-C."/>
            <person name="Chen S.-C."/>
        </authorList>
    </citation>
    <scope>NUCLEOTIDE SEQUENCE [LARGE SCALE GENOMIC DNA]</scope>
    <source>
        <strain evidence="1 2">CWC-04</strain>
    </source>
</reference>
<evidence type="ECO:0008006" key="3">
    <source>
        <dbReference type="Google" id="ProtNLM"/>
    </source>
</evidence>
<dbReference type="RefSeq" id="WP_230739436.1">
    <property type="nucleotide sequence ID" value="NZ_PGCK01000001.1"/>
</dbReference>
<organism evidence="1 2">
    <name type="scientific">Methanooceanicella nereidis</name>
    <dbReference type="NCBI Taxonomy" id="2052831"/>
    <lineage>
        <taxon>Archaea</taxon>
        <taxon>Methanobacteriati</taxon>
        <taxon>Methanobacteriota</taxon>
        <taxon>Stenosarchaea group</taxon>
        <taxon>Methanomicrobia</taxon>
        <taxon>Methanocellales</taxon>
        <taxon>Methanocellaceae</taxon>
        <taxon>Methanooceanicella</taxon>
    </lineage>
</organism>
<evidence type="ECO:0000313" key="2">
    <source>
        <dbReference type="Proteomes" id="UP001320159"/>
    </source>
</evidence>
<comment type="caution">
    <text evidence="1">The sequence shown here is derived from an EMBL/GenBank/DDBJ whole genome shotgun (WGS) entry which is preliminary data.</text>
</comment>
<dbReference type="AlphaFoldDB" id="A0AAP2RC18"/>